<proteinExistence type="predicted"/>
<name>A0AAU9N856_9ASTR</name>
<feature type="region of interest" description="Disordered" evidence="1">
    <location>
        <begin position="220"/>
        <end position="252"/>
    </location>
</feature>
<dbReference type="PANTHER" id="PTHR31343:SF66">
    <property type="entry name" value="DUF789 DOMAIN-CONTAINING PROTEIN"/>
    <property type="match status" value="1"/>
</dbReference>
<keyword evidence="3" id="KW-1185">Reference proteome</keyword>
<evidence type="ECO:0000313" key="2">
    <source>
        <dbReference type="EMBL" id="CAH1429148.1"/>
    </source>
</evidence>
<feature type="region of interest" description="Disordered" evidence="1">
    <location>
        <begin position="59"/>
        <end position="78"/>
    </location>
</feature>
<evidence type="ECO:0000313" key="3">
    <source>
        <dbReference type="Proteomes" id="UP001157418"/>
    </source>
</evidence>
<feature type="compositionally biased region" description="Basic residues" evidence="1">
    <location>
        <begin position="1"/>
        <end position="11"/>
    </location>
</feature>
<dbReference type="EMBL" id="CAKMRJ010002520">
    <property type="protein sequence ID" value="CAH1429148.1"/>
    <property type="molecule type" value="Genomic_DNA"/>
</dbReference>
<feature type="compositionally biased region" description="Polar residues" evidence="1">
    <location>
        <begin position="120"/>
        <end position="132"/>
    </location>
</feature>
<accession>A0AAU9N856</accession>
<dbReference type="Proteomes" id="UP001157418">
    <property type="component" value="Unassembled WGS sequence"/>
</dbReference>
<feature type="region of interest" description="Disordered" evidence="1">
    <location>
        <begin position="1"/>
        <end position="32"/>
    </location>
</feature>
<feature type="region of interest" description="Disordered" evidence="1">
    <location>
        <begin position="88"/>
        <end position="132"/>
    </location>
</feature>
<protein>
    <submittedName>
        <fullName evidence="2">Uncharacterized protein</fullName>
    </submittedName>
</protein>
<sequence>MKKKKKHRRKYLSSELQRVEADAGGRVAEEVTDEGWRTKCGKEMTMVLVSLERQSTDGGVRRLYFGDMSNSSRSRLRKDRFYSPPAMRRYNQQQQQQQQRQQEQQAEHPKHQAKKEKSEYSVSRGSSSTLPMTNLDRFMKHTTPIVTAQHFPKSSMKGWRNDEDDYHPYFLLGDLWESFKEWSAYGVGVPLALNERDSVVQYYAPSLSAIQLYVDPASSTTTIRRPGEDSDCESSRTTSSDESYEAAARGPRAAENVDSAARSLNKLMLRDDLFEYFERASPFQRAPLATKISDLESIFPELNTYRSCDLTQSSWLSVAWYPIYRIPVGPSLQNVDTSFLTYHSLSTPLKSTNGSLTARQVHEGQMPCQLSLPIFGLSVYKFKNSDWTINGAHGTEKINSLIHSTENWLRNLDVYHPDYEFFKNH</sequence>
<dbReference type="AlphaFoldDB" id="A0AAU9N856"/>
<dbReference type="InterPro" id="IPR008507">
    <property type="entry name" value="DUF789"/>
</dbReference>
<feature type="compositionally biased region" description="Low complexity" evidence="1">
    <location>
        <begin position="92"/>
        <end position="104"/>
    </location>
</feature>
<evidence type="ECO:0000256" key="1">
    <source>
        <dbReference type="SAM" id="MobiDB-lite"/>
    </source>
</evidence>
<reference evidence="2 3" key="1">
    <citation type="submission" date="2022-01" db="EMBL/GenBank/DDBJ databases">
        <authorList>
            <person name="Xiong W."/>
            <person name="Schranz E."/>
        </authorList>
    </citation>
    <scope>NUCLEOTIDE SEQUENCE [LARGE SCALE GENOMIC DNA]</scope>
</reference>
<gene>
    <name evidence="2" type="ORF">LVIROSA_LOCUS16023</name>
</gene>
<feature type="compositionally biased region" description="Basic and acidic residues" evidence="1">
    <location>
        <begin position="17"/>
        <end position="32"/>
    </location>
</feature>
<comment type="caution">
    <text evidence="2">The sequence shown here is derived from an EMBL/GenBank/DDBJ whole genome shotgun (WGS) entry which is preliminary data.</text>
</comment>
<feature type="compositionally biased region" description="Basic and acidic residues" evidence="1">
    <location>
        <begin position="105"/>
        <end position="119"/>
    </location>
</feature>
<dbReference type="Pfam" id="PF05623">
    <property type="entry name" value="DUF789"/>
    <property type="match status" value="1"/>
</dbReference>
<dbReference type="PANTHER" id="PTHR31343">
    <property type="entry name" value="T15D22.8"/>
    <property type="match status" value="1"/>
</dbReference>
<organism evidence="2 3">
    <name type="scientific">Lactuca virosa</name>
    <dbReference type="NCBI Taxonomy" id="75947"/>
    <lineage>
        <taxon>Eukaryota</taxon>
        <taxon>Viridiplantae</taxon>
        <taxon>Streptophyta</taxon>
        <taxon>Embryophyta</taxon>
        <taxon>Tracheophyta</taxon>
        <taxon>Spermatophyta</taxon>
        <taxon>Magnoliopsida</taxon>
        <taxon>eudicotyledons</taxon>
        <taxon>Gunneridae</taxon>
        <taxon>Pentapetalae</taxon>
        <taxon>asterids</taxon>
        <taxon>campanulids</taxon>
        <taxon>Asterales</taxon>
        <taxon>Asteraceae</taxon>
        <taxon>Cichorioideae</taxon>
        <taxon>Cichorieae</taxon>
        <taxon>Lactucinae</taxon>
        <taxon>Lactuca</taxon>
    </lineage>
</organism>